<protein>
    <submittedName>
        <fullName evidence="3">Uncharacterized protein</fullName>
    </submittedName>
</protein>
<dbReference type="AlphaFoldDB" id="A0A087B9V0"/>
<keyword evidence="2" id="KW-0472">Membrane</keyword>
<feature type="transmembrane region" description="Helical" evidence="2">
    <location>
        <begin position="706"/>
        <end position="723"/>
    </location>
</feature>
<keyword evidence="2" id="KW-0812">Transmembrane</keyword>
<feature type="region of interest" description="Disordered" evidence="1">
    <location>
        <begin position="526"/>
        <end position="558"/>
    </location>
</feature>
<dbReference type="EMBL" id="JGZB01000007">
    <property type="protein sequence ID" value="KFI67800.1"/>
    <property type="molecule type" value="Genomic_DNA"/>
</dbReference>
<evidence type="ECO:0000256" key="1">
    <source>
        <dbReference type="SAM" id="MobiDB-lite"/>
    </source>
</evidence>
<comment type="caution">
    <text evidence="3">The sequence shown here is derived from an EMBL/GenBank/DDBJ whole genome shotgun (WGS) entry which is preliminary data.</text>
</comment>
<gene>
    <name evidence="3" type="ORF">BMAGN_1503</name>
</gene>
<organism evidence="3 4">
    <name type="scientific">Bifidobacterium magnum</name>
    <dbReference type="NCBI Taxonomy" id="1692"/>
    <lineage>
        <taxon>Bacteria</taxon>
        <taxon>Bacillati</taxon>
        <taxon>Actinomycetota</taxon>
        <taxon>Actinomycetes</taxon>
        <taxon>Bifidobacteriales</taxon>
        <taxon>Bifidobacteriaceae</taxon>
        <taxon>Bifidobacterium</taxon>
    </lineage>
</organism>
<dbReference type="eggNOG" id="ENOG5033P5Y">
    <property type="taxonomic scope" value="Bacteria"/>
</dbReference>
<evidence type="ECO:0000313" key="3">
    <source>
        <dbReference type="EMBL" id="KFI67800.1"/>
    </source>
</evidence>
<dbReference type="Pfam" id="PF19516">
    <property type="entry name" value="DUF6049"/>
    <property type="match status" value="1"/>
</dbReference>
<reference evidence="3 4" key="1">
    <citation type="submission" date="2014-03" db="EMBL/GenBank/DDBJ databases">
        <title>Genomics of Bifidobacteria.</title>
        <authorList>
            <person name="Ventura M."/>
            <person name="Milani C."/>
            <person name="Lugli G.A."/>
        </authorList>
    </citation>
    <scope>NUCLEOTIDE SEQUENCE [LARGE SCALE GENOMIC DNA]</scope>
    <source>
        <strain evidence="3 4">LMG 11591</strain>
    </source>
</reference>
<evidence type="ECO:0000313" key="4">
    <source>
        <dbReference type="Proteomes" id="UP000029052"/>
    </source>
</evidence>
<accession>A0A087B9V0</accession>
<keyword evidence="4" id="KW-1185">Reference proteome</keyword>
<dbReference type="InterPro" id="IPR046112">
    <property type="entry name" value="DUF6049"/>
</dbReference>
<sequence length="734" mass="78475">MNQSRAIWRALTHVRRAGVAIAMTLTFVVCMALGIGFHTPLASADESQPSSGSAAMPDPTVTLTIDKLTPIVTQDSGLSAQVTIANHTDERLEDGVLALYTNLQHAFTSRTEVQQWADDDSRIPVPDGLESVSVPEIDANGTQTVTIDVGKDDDALQSIATWGPRPLAVEYSPTNGAPIVSRTFFTRSWDGLDTQRTPQLNMTVVMPLSSTQWQVNTNAQTQLIKGNGDHLPNPASVVNFSDSTQADLRAKAALGARYPQLQTIADPLVLRSVSDAHIEGLMQMGAFDMTAYTQLNDTDLYAGAGIDPTDWNAHASLHAWRTMVGDNSANRNTYAWQGNGVWTYDALSQARSQGYTTVIATHNFENLGDNGAHTSVYSVPTDNGEVQVLAAQPVLTKLASGSETSRAASAEKSVAGRVARFMAQSAFYQMEQPYMERNTLVCMGANTSAREVSEIMAALHNASWLNITDLSTLEHSEPLADGLNAVALLPESEDGSSVDTTAVTAALESLRQSRVDVQRFTDSILDVSGKVPTPSPSSSPSPDASTEAGNADSRGSAAKAWGEDLLQAHNTMALLAMDGNNTMRNAMTRGASDFASTLLNAVNITSSNSINVVSETATMPVTVSNSLPFPVDVKVSSITNSMEIVTSRMTDAVVPAHGEAQVVFKVRVSTAGSTIATEKLLDRDGRAFSSTKYTTITSALQISDKSGSLFIIIAFVLGALGLWRQFHRKKDPDE</sequence>
<proteinExistence type="predicted"/>
<keyword evidence="2" id="KW-1133">Transmembrane helix</keyword>
<name>A0A087B9V0_9BIFI</name>
<evidence type="ECO:0000256" key="2">
    <source>
        <dbReference type="SAM" id="Phobius"/>
    </source>
</evidence>
<feature type="transmembrane region" description="Helical" evidence="2">
    <location>
        <begin position="20"/>
        <end position="41"/>
    </location>
</feature>
<dbReference type="STRING" id="1692.BMAGN_1503"/>
<dbReference type="Proteomes" id="UP000029052">
    <property type="component" value="Unassembled WGS sequence"/>
</dbReference>